<dbReference type="SUPFAM" id="SSF57850">
    <property type="entry name" value="RING/U-box"/>
    <property type="match status" value="1"/>
</dbReference>
<evidence type="ECO:0000256" key="12">
    <source>
        <dbReference type="ARBA" id="ARBA00067354"/>
    </source>
</evidence>
<feature type="compositionally biased region" description="Basic and acidic residues" evidence="15">
    <location>
        <begin position="512"/>
        <end position="530"/>
    </location>
</feature>
<dbReference type="SUPFAM" id="SSF54495">
    <property type="entry name" value="UBC-like"/>
    <property type="match status" value="1"/>
</dbReference>
<keyword evidence="10" id="KW-0862">Zinc</keyword>
<feature type="region of interest" description="Disordered" evidence="15">
    <location>
        <begin position="255"/>
        <end position="332"/>
    </location>
</feature>
<feature type="compositionally biased region" description="Basic residues" evidence="15">
    <location>
        <begin position="468"/>
        <end position="483"/>
    </location>
</feature>
<dbReference type="PROSITE" id="PS50908">
    <property type="entry name" value="RWD"/>
    <property type="match status" value="1"/>
</dbReference>
<dbReference type="Pfam" id="PF17123">
    <property type="entry name" value="zf-RING_11"/>
    <property type="match status" value="1"/>
</dbReference>
<dbReference type="EMBL" id="JBHFQA010000003">
    <property type="protein sequence ID" value="KAL2101156.1"/>
    <property type="molecule type" value="Genomic_DNA"/>
</dbReference>
<dbReference type="GO" id="GO:0008270">
    <property type="term" value="F:zinc ion binding"/>
    <property type="evidence" value="ECO:0007669"/>
    <property type="project" value="UniProtKB-KW"/>
</dbReference>
<evidence type="ECO:0000256" key="3">
    <source>
        <dbReference type="ARBA" id="ARBA00004906"/>
    </source>
</evidence>
<evidence type="ECO:0000256" key="6">
    <source>
        <dbReference type="ARBA" id="ARBA00022679"/>
    </source>
</evidence>
<feature type="compositionally biased region" description="Low complexity" evidence="15">
    <location>
        <begin position="264"/>
        <end position="273"/>
    </location>
</feature>
<feature type="compositionally biased region" description="Basic and acidic residues" evidence="15">
    <location>
        <begin position="458"/>
        <end position="467"/>
    </location>
</feature>
<keyword evidence="9" id="KW-0833">Ubl conjugation pathway</keyword>
<dbReference type="FunFam" id="3.10.110.10:FF:000052">
    <property type="entry name" value="Putative e3 ubiquitin-protein ligase rnf25"/>
    <property type="match status" value="1"/>
</dbReference>
<keyword evidence="6" id="KW-0808">Transferase</keyword>
<proteinExistence type="inferred from homology"/>
<dbReference type="CDD" id="cd16470">
    <property type="entry name" value="RING-H2_RNF25"/>
    <property type="match status" value="1"/>
</dbReference>
<evidence type="ECO:0000256" key="5">
    <source>
        <dbReference type="ARBA" id="ARBA00022490"/>
    </source>
</evidence>
<evidence type="ECO:0000256" key="7">
    <source>
        <dbReference type="ARBA" id="ARBA00022723"/>
    </source>
</evidence>
<feature type="compositionally biased region" description="Basic residues" evidence="15">
    <location>
        <begin position="305"/>
        <end position="322"/>
    </location>
</feature>
<comment type="pathway">
    <text evidence="3">Protein modification; protein ubiquitination.</text>
</comment>
<dbReference type="SMART" id="SM00591">
    <property type="entry name" value="RWD"/>
    <property type="match status" value="1"/>
</dbReference>
<evidence type="ECO:0000259" key="17">
    <source>
        <dbReference type="PROSITE" id="PS50908"/>
    </source>
</evidence>
<sequence length="530" mass="57947">MAAENDVFSEIEVLQSIYLDELKVIQKDNGGWEVSLVLYPSTAEDVLSQFVRLTLTLTLAPQYPSFPPVITINNPRGLSDDKLLSVQRCLQMEAESCPGAPVLYQVIEKAKEILTESNIPHGNCVICLYGFKDGEAFTKTSCYHYFHSHCLGRYVSHSEMELREREKEIEEDKSRGRLDEEKLEVVCPVCREALACDVDVLLSSPAPASPEMTEEVVAVEFRQKWVELQRILERQRQKGGVIDPEVESNRFLIHINEPSPEPSDPASSSTSDLPPSPLETPACVIQPSGPQAPQAPGQGKGRGYSGRRGRGHNHHKGGRRGRGGWVPARVPDAAPDFTKLSLASEKRNHVRGEAVALNGTCVVDAGTRGDPGEQEVKTAQECDMDAVKGQECTEAGKPEACPTSNQALQQTEPTTDDVKAPRPTSSPERSHGRGHHWHQGRRRGPHHQGQQVGQWQDRNFREGDQRHPTRGGYHHRGGHRGRGRGGGGGGGGGGDGGGGGHQHRGGGPYRGGPRDSHQRRMESGAERPVL</sequence>
<accession>A0ABD1KPR7</accession>
<evidence type="ECO:0000256" key="9">
    <source>
        <dbReference type="ARBA" id="ARBA00022786"/>
    </source>
</evidence>
<dbReference type="PANTHER" id="PTHR13198">
    <property type="entry name" value="RING FINGER PROTEIN 25"/>
    <property type="match status" value="1"/>
</dbReference>
<gene>
    <name evidence="18" type="ORF">ACEWY4_002917</name>
</gene>
<dbReference type="Pfam" id="PF05773">
    <property type="entry name" value="RWD"/>
    <property type="match status" value="1"/>
</dbReference>
<dbReference type="EC" id="2.3.2.27" evidence="4"/>
<evidence type="ECO:0000259" key="16">
    <source>
        <dbReference type="PROSITE" id="PS50089"/>
    </source>
</evidence>
<keyword evidence="8 14" id="KW-0863">Zinc-finger</keyword>
<reference evidence="18 19" key="1">
    <citation type="submission" date="2024-09" db="EMBL/GenBank/DDBJ databases">
        <title>A chromosome-level genome assembly of Gray's grenadier anchovy, Coilia grayii.</title>
        <authorList>
            <person name="Fu Z."/>
        </authorList>
    </citation>
    <scope>NUCLEOTIDE SEQUENCE [LARGE SCALE GENOMIC DNA]</scope>
    <source>
        <strain evidence="18">G4</strain>
        <tissue evidence="18">Muscle</tissue>
    </source>
</reference>
<feature type="region of interest" description="Disordered" evidence="15">
    <location>
        <begin position="393"/>
        <end position="530"/>
    </location>
</feature>
<evidence type="ECO:0000256" key="8">
    <source>
        <dbReference type="ARBA" id="ARBA00022771"/>
    </source>
</evidence>
<evidence type="ECO:0000256" key="13">
    <source>
        <dbReference type="ARBA" id="ARBA00075535"/>
    </source>
</evidence>
<dbReference type="InterPro" id="IPR013083">
    <property type="entry name" value="Znf_RING/FYVE/PHD"/>
</dbReference>
<evidence type="ECO:0000256" key="15">
    <source>
        <dbReference type="SAM" id="MobiDB-lite"/>
    </source>
</evidence>
<evidence type="ECO:0000256" key="2">
    <source>
        <dbReference type="ARBA" id="ARBA00004496"/>
    </source>
</evidence>
<dbReference type="Gene3D" id="3.10.110.10">
    <property type="entry name" value="Ubiquitin Conjugating Enzyme"/>
    <property type="match status" value="1"/>
</dbReference>
<feature type="domain" description="RWD" evidence="17">
    <location>
        <begin position="9"/>
        <end position="117"/>
    </location>
</feature>
<keyword evidence="19" id="KW-1185">Reference proteome</keyword>
<evidence type="ECO:0000256" key="1">
    <source>
        <dbReference type="ARBA" id="ARBA00000900"/>
    </source>
</evidence>
<evidence type="ECO:0000256" key="11">
    <source>
        <dbReference type="ARBA" id="ARBA00060737"/>
    </source>
</evidence>
<keyword evidence="7" id="KW-0479">Metal-binding</keyword>
<dbReference type="InterPro" id="IPR016135">
    <property type="entry name" value="UBQ-conjugating_enzyme/RWD"/>
</dbReference>
<evidence type="ECO:0000256" key="4">
    <source>
        <dbReference type="ARBA" id="ARBA00012483"/>
    </source>
</evidence>
<dbReference type="InterPro" id="IPR001841">
    <property type="entry name" value="Znf_RING"/>
</dbReference>
<protein>
    <recommendedName>
        <fullName evidence="12">E3 ubiquitin-protein ligase RNF25</fullName>
        <ecNumber evidence="4">2.3.2.27</ecNumber>
    </recommendedName>
    <alternativeName>
        <fullName evidence="13">RING finger protein 25</fullName>
    </alternativeName>
</protein>
<feature type="compositionally biased region" description="Gly residues" evidence="15">
    <location>
        <begin position="484"/>
        <end position="510"/>
    </location>
</feature>
<feature type="domain" description="RING-type" evidence="16">
    <location>
        <begin position="124"/>
        <end position="191"/>
    </location>
</feature>
<evidence type="ECO:0000313" key="18">
    <source>
        <dbReference type="EMBL" id="KAL2101156.1"/>
    </source>
</evidence>
<keyword evidence="5" id="KW-0963">Cytoplasm</keyword>
<dbReference type="GO" id="GO:0005737">
    <property type="term" value="C:cytoplasm"/>
    <property type="evidence" value="ECO:0007669"/>
    <property type="project" value="UniProtKB-SubCell"/>
</dbReference>
<dbReference type="InterPro" id="IPR039133">
    <property type="entry name" value="RNF25"/>
</dbReference>
<comment type="caution">
    <text evidence="18">The sequence shown here is derived from an EMBL/GenBank/DDBJ whole genome shotgun (WGS) entry which is preliminary data.</text>
</comment>
<organism evidence="18 19">
    <name type="scientific">Coilia grayii</name>
    <name type="common">Gray's grenadier anchovy</name>
    <dbReference type="NCBI Taxonomy" id="363190"/>
    <lineage>
        <taxon>Eukaryota</taxon>
        <taxon>Metazoa</taxon>
        <taxon>Chordata</taxon>
        <taxon>Craniata</taxon>
        <taxon>Vertebrata</taxon>
        <taxon>Euteleostomi</taxon>
        <taxon>Actinopterygii</taxon>
        <taxon>Neopterygii</taxon>
        <taxon>Teleostei</taxon>
        <taxon>Clupei</taxon>
        <taxon>Clupeiformes</taxon>
        <taxon>Clupeoidei</taxon>
        <taxon>Engraulidae</taxon>
        <taxon>Coilinae</taxon>
        <taxon>Coilia</taxon>
    </lineage>
</organism>
<feature type="compositionally biased region" description="Low complexity" evidence="15">
    <location>
        <begin position="447"/>
        <end position="457"/>
    </location>
</feature>
<dbReference type="Gene3D" id="3.30.40.10">
    <property type="entry name" value="Zinc/RING finger domain, C3HC4 (zinc finger)"/>
    <property type="match status" value="1"/>
</dbReference>
<dbReference type="PROSITE" id="PS50089">
    <property type="entry name" value="ZF_RING_2"/>
    <property type="match status" value="1"/>
</dbReference>
<dbReference type="FunFam" id="3.30.40.10:FF:000215">
    <property type="entry name" value="E3 ubiquitin-protein ligase RNF25"/>
    <property type="match status" value="1"/>
</dbReference>
<dbReference type="CDD" id="cd23818">
    <property type="entry name" value="RWD_RNF25"/>
    <property type="match status" value="1"/>
</dbReference>
<dbReference type="PANTHER" id="PTHR13198:SF4">
    <property type="entry name" value="E3 UBIQUITIN-PROTEIN LIGASE RNF25"/>
    <property type="match status" value="1"/>
</dbReference>
<evidence type="ECO:0000313" key="19">
    <source>
        <dbReference type="Proteomes" id="UP001591681"/>
    </source>
</evidence>
<name>A0ABD1KPR7_9TELE</name>
<dbReference type="InterPro" id="IPR006575">
    <property type="entry name" value="RWD_dom"/>
</dbReference>
<comment type="catalytic activity">
    <reaction evidence="1">
        <text>S-ubiquitinyl-[E2 ubiquitin-conjugating enzyme]-L-cysteine + [acceptor protein]-L-lysine = [E2 ubiquitin-conjugating enzyme]-L-cysteine + N(6)-ubiquitinyl-[acceptor protein]-L-lysine.</text>
        <dbReference type="EC" id="2.3.2.27"/>
    </reaction>
</comment>
<feature type="compositionally biased region" description="Basic residues" evidence="15">
    <location>
        <begin position="432"/>
        <end position="446"/>
    </location>
</feature>
<dbReference type="Proteomes" id="UP001591681">
    <property type="component" value="Unassembled WGS sequence"/>
</dbReference>
<feature type="compositionally biased region" description="Polar residues" evidence="15">
    <location>
        <begin position="402"/>
        <end position="413"/>
    </location>
</feature>
<evidence type="ECO:0000256" key="10">
    <source>
        <dbReference type="ARBA" id="ARBA00022833"/>
    </source>
</evidence>
<comment type="similarity">
    <text evidence="11">Belongs to the RNF25 family.</text>
</comment>
<comment type="subcellular location">
    <subcellularLocation>
        <location evidence="2">Cytoplasm</location>
    </subcellularLocation>
</comment>
<evidence type="ECO:0000256" key="14">
    <source>
        <dbReference type="PROSITE-ProRule" id="PRU00175"/>
    </source>
</evidence>
<dbReference type="GO" id="GO:0061630">
    <property type="term" value="F:ubiquitin protein ligase activity"/>
    <property type="evidence" value="ECO:0007669"/>
    <property type="project" value="UniProtKB-EC"/>
</dbReference>
<dbReference type="SMART" id="SM00184">
    <property type="entry name" value="RING"/>
    <property type="match status" value="1"/>
</dbReference>
<dbReference type="AlphaFoldDB" id="A0ABD1KPR7"/>
<feature type="compositionally biased region" description="Low complexity" evidence="15">
    <location>
        <begin position="286"/>
        <end position="297"/>
    </location>
</feature>